<gene>
    <name evidence="18" type="primary">ilvB</name>
    <name evidence="18" type="ORF">ERS852560_03590</name>
    <name evidence="22" type="ORF">GKD54_06095</name>
    <name evidence="21" type="ORF">GKD58_03895</name>
    <name evidence="20" type="ORF">GKD59_02180</name>
    <name evidence="19" type="ORF">PN612_08175</name>
</gene>
<dbReference type="PANTHER" id="PTHR18968">
    <property type="entry name" value="THIAMINE PYROPHOSPHATE ENZYMES"/>
    <property type="match status" value="1"/>
</dbReference>
<dbReference type="GO" id="GO:0005948">
    <property type="term" value="C:acetolactate synthase complex"/>
    <property type="evidence" value="ECO:0007669"/>
    <property type="project" value="TreeGrafter"/>
</dbReference>
<comment type="cofactor">
    <cofactor evidence="14">
        <name>Mg(2+)</name>
        <dbReference type="ChEBI" id="CHEBI:18420"/>
    </cofactor>
    <text evidence="14">Binds 1 Mg(2+) ion per subunit.</text>
</comment>
<evidence type="ECO:0000256" key="9">
    <source>
        <dbReference type="ARBA" id="ARBA00022827"/>
    </source>
</evidence>
<dbReference type="Proteomes" id="UP000471216">
    <property type="component" value="Unassembled WGS sequence"/>
</dbReference>
<evidence type="ECO:0000256" key="12">
    <source>
        <dbReference type="ARBA" id="ARBA00023304"/>
    </source>
</evidence>
<dbReference type="FunFam" id="3.40.50.970:FF:000016">
    <property type="entry name" value="Acetolactate synthase"/>
    <property type="match status" value="1"/>
</dbReference>
<protein>
    <recommendedName>
        <fullName evidence="4 14">Acetolactate synthase</fullName>
        <ecNumber evidence="4 14">2.2.1.6</ecNumber>
    </recommendedName>
</protein>
<dbReference type="InterPro" id="IPR011766">
    <property type="entry name" value="TPP_enzyme_TPP-bd"/>
</dbReference>
<dbReference type="Proteomes" id="UP000450599">
    <property type="component" value="Unassembled WGS sequence"/>
</dbReference>
<dbReference type="GO" id="GO:0009099">
    <property type="term" value="P:L-valine biosynthetic process"/>
    <property type="evidence" value="ECO:0007669"/>
    <property type="project" value="UniProtKB-UniPathway"/>
</dbReference>
<dbReference type="EMBL" id="JAQMPX010000053">
    <property type="protein sequence ID" value="MDB9138491.1"/>
    <property type="molecule type" value="Genomic_DNA"/>
</dbReference>
<comment type="similarity">
    <text evidence="3 14">Belongs to the TPP enzyme family.</text>
</comment>
<evidence type="ECO:0000256" key="14">
    <source>
        <dbReference type="RuleBase" id="RU003591"/>
    </source>
</evidence>
<proteinExistence type="inferred from homology"/>
<evidence type="ECO:0000313" key="20">
    <source>
        <dbReference type="EMBL" id="MRY56738.1"/>
    </source>
</evidence>
<evidence type="ECO:0000256" key="7">
    <source>
        <dbReference type="ARBA" id="ARBA00022679"/>
    </source>
</evidence>
<dbReference type="UniPathway" id="UPA00049">
    <property type="reaction ID" value="UER00059"/>
</dbReference>
<dbReference type="GO" id="GO:0050660">
    <property type="term" value="F:flavin adenine dinucleotide binding"/>
    <property type="evidence" value="ECO:0007669"/>
    <property type="project" value="InterPro"/>
</dbReference>
<dbReference type="Gene3D" id="3.40.50.1220">
    <property type="entry name" value="TPP-binding domain"/>
    <property type="match status" value="1"/>
</dbReference>
<dbReference type="Proteomes" id="UP000463337">
    <property type="component" value="Unassembled WGS sequence"/>
</dbReference>
<accession>A0A174WUT5</accession>
<evidence type="ECO:0000259" key="16">
    <source>
        <dbReference type="Pfam" id="PF02775"/>
    </source>
</evidence>
<dbReference type="EMBL" id="WKLT01000002">
    <property type="protein sequence ID" value="MRY56738.1"/>
    <property type="molecule type" value="Genomic_DNA"/>
</dbReference>
<sequence>MEKQKITGSEALLKALIAEGVDTIFGYPGGQAIPIYDSLYDYRDQLRHVLVRHEQGATHAAQGYARVSGKVGVTLVTSGPGATNTITGIADALMDSTPMVVIAGQVPSPLLGTDAFQEVDVIGITQPITKWAYQIRKPEEIAWAVSRAFYIASTGRPGPVVLDLAKDAQVGLVEYEYKKVDYVRSYQPEPDINKDRIKAAADLINEAKKPFCLVGQGVLLGGAEEELKAFLQKNDIPAGSTVLGLSALPTDFPLNKGMLGMHGNVGPNRKTNECDVLIAIGMRFDDRVTGDLKTYAKQAKIIHLDIDNSEIGKNVAVDVKVLGNAKHTIPMITALLEERKRPEWNAEFDRDEKEEYDKVIEKELYPTEGQLKMGEVVRKVSEATGNDAVLVTDVGQNQMMGVRYFKYKQTRSVVTSGGLGTMGFGLPAAMGAKFGAPDRTVCFFTGDGGMQMTIQELGTIMQEKLNVKIIILNNNFLGMVRQWQELFFHERYSNTIMENPDFVAIAKAYGIAGRAVEKREELDDAIAEMLNHDGAYVLVANVETCGMVYPMVPAGGSVTNMIMGDEK</sequence>
<dbReference type="NCBIfam" id="TIGR00118">
    <property type="entry name" value="acolac_lg"/>
    <property type="match status" value="1"/>
</dbReference>
<dbReference type="GO" id="GO:0003984">
    <property type="term" value="F:acetolactate synthase activity"/>
    <property type="evidence" value="ECO:0007669"/>
    <property type="project" value="UniProtKB-EC"/>
</dbReference>
<keyword evidence="8 14" id="KW-0479">Metal-binding</keyword>
<keyword evidence="7 14" id="KW-0808">Transferase</keyword>
<dbReference type="CDD" id="cd07035">
    <property type="entry name" value="TPP_PYR_POX_like"/>
    <property type="match status" value="1"/>
</dbReference>
<dbReference type="InterPro" id="IPR029061">
    <property type="entry name" value="THDP-binding"/>
</dbReference>
<evidence type="ECO:0000256" key="11">
    <source>
        <dbReference type="ARBA" id="ARBA00023052"/>
    </source>
</evidence>
<keyword evidence="6" id="KW-0285">Flavoprotein</keyword>
<evidence type="ECO:0000256" key="5">
    <source>
        <dbReference type="ARBA" id="ARBA00022605"/>
    </source>
</evidence>
<evidence type="ECO:0000313" key="22">
    <source>
        <dbReference type="EMBL" id="MRZ05799.1"/>
    </source>
</evidence>
<evidence type="ECO:0000256" key="6">
    <source>
        <dbReference type="ARBA" id="ARBA00022630"/>
    </source>
</evidence>
<feature type="domain" description="Thiamine pyrophosphate enzyme central" evidence="15">
    <location>
        <begin position="197"/>
        <end position="330"/>
    </location>
</feature>
<keyword evidence="10 14" id="KW-0460">Magnesium</keyword>
<dbReference type="Pfam" id="PF02775">
    <property type="entry name" value="TPP_enzyme_C"/>
    <property type="match status" value="1"/>
</dbReference>
<dbReference type="Proteomes" id="UP001211522">
    <property type="component" value="Unassembled WGS sequence"/>
</dbReference>
<comment type="pathway">
    <text evidence="1 14">Amino-acid biosynthesis; L-isoleucine biosynthesis; L-isoleucine from 2-oxobutanoate: step 1/4.</text>
</comment>
<dbReference type="CDD" id="cd02015">
    <property type="entry name" value="TPP_AHAS"/>
    <property type="match status" value="1"/>
</dbReference>
<evidence type="ECO:0000259" key="17">
    <source>
        <dbReference type="Pfam" id="PF02776"/>
    </source>
</evidence>
<evidence type="ECO:0000256" key="4">
    <source>
        <dbReference type="ARBA" id="ARBA00013145"/>
    </source>
</evidence>
<evidence type="ECO:0000313" key="23">
    <source>
        <dbReference type="Proteomes" id="UP000095332"/>
    </source>
</evidence>
<evidence type="ECO:0000256" key="3">
    <source>
        <dbReference type="ARBA" id="ARBA00007812"/>
    </source>
</evidence>
<reference evidence="18 23" key="1">
    <citation type="submission" date="2015-09" db="EMBL/GenBank/DDBJ databases">
        <authorList>
            <consortium name="Pathogen Informatics"/>
        </authorList>
    </citation>
    <scope>NUCLEOTIDE SEQUENCE [LARGE SCALE GENOMIC DNA]</scope>
    <source>
        <strain evidence="18 23">2789STDY5834948</strain>
    </source>
</reference>
<evidence type="ECO:0000313" key="26">
    <source>
        <dbReference type="Proteomes" id="UP000471216"/>
    </source>
</evidence>
<dbReference type="Proteomes" id="UP000095332">
    <property type="component" value="Unassembled WGS sequence"/>
</dbReference>
<dbReference type="InterPro" id="IPR012000">
    <property type="entry name" value="Thiamin_PyroP_enz_cen_dom"/>
</dbReference>
<evidence type="ECO:0000313" key="19">
    <source>
        <dbReference type="EMBL" id="MDB9138491.1"/>
    </source>
</evidence>
<evidence type="ECO:0000256" key="2">
    <source>
        <dbReference type="ARBA" id="ARBA00005025"/>
    </source>
</evidence>
<dbReference type="UniPathway" id="UPA00047">
    <property type="reaction ID" value="UER00055"/>
</dbReference>
<dbReference type="SUPFAM" id="SSF52518">
    <property type="entry name" value="Thiamin diphosphate-binding fold (THDP-binding)"/>
    <property type="match status" value="2"/>
</dbReference>
<dbReference type="Pfam" id="PF00205">
    <property type="entry name" value="TPP_enzyme_M"/>
    <property type="match status" value="1"/>
</dbReference>
<keyword evidence="12 14" id="KW-0100">Branched-chain amino acid biosynthesis</keyword>
<dbReference type="Gene3D" id="3.40.50.970">
    <property type="match status" value="2"/>
</dbReference>
<keyword evidence="5 14" id="KW-0028">Amino-acid biosynthesis</keyword>
<organism evidence="18 23">
    <name type="scientific">Parabacteroides distasonis</name>
    <dbReference type="NCBI Taxonomy" id="823"/>
    <lineage>
        <taxon>Bacteria</taxon>
        <taxon>Pseudomonadati</taxon>
        <taxon>Bacteroidota</taxon>
        <taxon>Bacteroidia</taxon>
        <taxon>Bacteroidales</taxon>
        <taxon>Tannerellaceae</taxon>
        <taxon>Parabacteroides</taxon>
    </lineage>
</organism>
<evidence type="ECO:0000256" key="1">
    <source>
        <dbReference type="ARBA" id="ARBA00004974"/>
    </source>
</evidence>
<dbReference type="EMBL" id="WKMW01000003">
    <property type="protein sequence ID" value="MRY83423.1"/>
    <property type="molecule type" value="Genomic_DNA"/>
</dbReference>
<dbReference type="GO" id="GO:0009097">
    <property type="term" value="P:isoleucine biosynthetic process"/>
    <property type="evidence" value="ECO:0007669"/>
    <property type="project" value="UniProtKB-UniPathway"/>
</dbReference>
<dbReference type="EMBL" id="CZBM01000018">
    <property type="protein sequence ID" value="CUQ51063.1"/>
    <property type="molecule type" value="Genomic_DNA"/>
</dbReference>
<dbReference type="GO" id="GO:0000287">
    <property type="term" value="F:magnesium ion binding"/>
    <property type="evidence" value="ECO:0007669"/>
    <property type="project" value="UniProtKB-UniRule"/>
</dbReference>
<evidence type="ECO:0000313" key="25">
    <source>
        <dbReference type="Proteomes" id="UP000463337"/>
    </source>
</evidence>
<dbReference type="RefSeq" id="WP_048927571.1">
    <property type="nucleotide sequence ID" value="NZ_AP019729.1"/>
</dbReference>
<feature type="domain" description="Thiamine pyrophosphate enzyme N-terminal TPP-binding" evidence="17">
    <location>
        <begin position="7"/>
        <end position="122"/>
    </location>
</feature>
<evidence type="ECO:0000256" key="13">
    <source>
        <dbReference type="ARBA" id="ARBA00048670"/>
    </source>
</evidence>
<dbReference type="GO" id="GO:0030976">
    <property type="term" value="F:thiamine pyrophosphate binding"/>
    <property type="evidence" value="ECO:0007669"/>
    <property type="project" value="UniProtKB-UniRule"/>
</dbReference>
<evidence type="ECO:0000313" key="21">
    <source>
        <dbReference type="EMBL" id="MRY83423.1"/>
    </source>
</evidence>
<evidence type="ECO:0000259" key="15">
    <source>
        <dbReference type="Pfam" id="PF00205"/>
    </source>
</evidence>
<reference evidence="19" key="3">
    <citation type="submission" date="2023-01" db="EMBL/GenBank/DDBJ databases">
        <title>Human gut microbiome strain richness.</title>
        <authorList>
            <person name="Chen-Liaw A."/>
        </authorList>
    </citation>
    <scope>NUCLEOTIDE SEQUENCE</scope>
    <source>
        <strain evidence="19">D35st1_E5_D35t1_190705</strain>
    </source>
</reference>
<feature type="domain" description="Thiamine pyrophosphate enzyme TPP-binding" evidence="16">
    <location>
        <begin position="393"/>
        <end position="538"/>
    </location>
</feature>
<dbReference type="FunFam" id="3.40.50.1220:FF:000008">
    <property type="entry name" value="Acetolactate synthase"/>
    <property type="match status" value="1"/>
</dbReference>
<evidence type="ECO:0000313" key="24">
    <source>
        <dbReference type="Proteomes" id="UP000450599"/>
    </source>
</evidence>
<keyword evidence="11 14" id="KW-0786">Thiamine pyrophosphate</keyword>
<comment type="cofactor">
    <cofactor evidence="14">
        <name>thiamine diphosphate</name>
        <dbReference type="ChEBI" id="CHEBI:58937"/>
    </cofactor>
    <text evidence="14">Binds 1 thiamine pyrophosphate per subunit.</text>
</comment>
<dbReference type="InterPro" id="IPR045229">
    <property type="entry name" value="TPP_enz"/>
</dbReference>
<dbReference type="InterPro" id="IPR012001">
    <property type="entry name" value="Thiamin_PyroP_enz_TPP-bd_dom"/>
</dbReference>
<dbReference type="InterPro" id="IPR029035">
    <property type="entry name" value="DHS-like_NAD/FAD-binding_dom"/>
</dbReference>
<keyword evidence="9" id="KW-0274">FAD</keyword>
<dbReference type="InterPro" id="IPR012846">
    <property type="entry name" value="Acetolactate_synth_lsu"/>
</dbReference>
<dbReference type="EMBL" id="WKMX01000005">
    <property type="protein sequence ID" value="MRZ05799.1"/>
    <property type="molecule type" value="Genomic_DNA"/>
</dbReference>
<reference evidence="24 25" key="2">
    <citation type="journal article" date="2019" name="Nat. Med.">
        <title>A library of human gut bacterial isolates paired with longitudinal multiomics data enables mechanistic microbiome research.</title>
        <authorList>
            <person name="Poyet M."/>
            <person name="Groussin M."/>
            <person name="Gibbons S.M."/>
            <person name="Avila-Pacheco J."/>
            <person name="Jiang X."/>
            <person name="Kearney S.M."/>
            <person name="Perrotta A.R."/>
            <person name="Berdy B."/>
            <person name="Zhao S."/>
            <person name="Lieberman T.D."/>
            <person name="Swanson P.K."/>
            <person name="Smith M."/>
            <person name="Roesemann S."/>
            <person name="Alexander J.E."/>
            <person name="Rich S.A."/>
            <person name="Livny J."/>
            <person name="Vlamakis H."/>
            <person name="Clish C."/>
            <person name="Bullock K."/>
            <person name="Deik A."/>
            <person name="Scott J."/>
            <person name="Pierce K.A."/>
            <person name="Xavier R.J."/>
            <person name="Alm E.J."/>
        </authorList>
    </citation>
    <scope>NUCLEOTIDE SEQUENCE [LARGE SCALE GENOMIC DNA]</scope>
    <source>
        <strain evidence="22 26">BIOML-A10</strain>
        <strain evidence="21 24">BIOML-A11</strain>
        <strain evidence="20 25">BIOML-A41</strain>
    </source>
</reference>
<evidence type="ECO:0000256" key="10">
    <source>
        <dbReference type="ARBA" id="ARBA00022842"/>
    </source>
</evidence>
<dbReference type="PANTHER" id="PTHR18968:SF13">
    <property type="entry name" value="ACETOLACTATE SYNTHASE CATALYTIC SUBUNIT, MITOCHONDRIAL"/>
    <property type="match status" value="1"/>
</dbReference>
<dbReference type="AlphaFoldDB" id="A0A174WUT5"/>
<name>A0A174WUT5_PARDI</name>
<comment type="catalytic activity">
    <reaction evidence="13 14">
        <text>2 pyruvate + H(+) = (2S)-2-acetolactate + CO2</text>
        <dbReference type="Rhea" id="RHEA:25249"/>
        <dbReference type="ChEBI" id="CHEBI:15361"/>
        <dbReference type="ChEBI" id="CHEBI:15378"/>
        <dbReference type="ChEBI" id="CHEBI:16526"/>
        <dbReference type="ChEBI" id="CHEBI:58476"/>
        <dbReference type="EC" id="2.2.1.6"/>
    </reaction>
</comment>
<dbReference type="Pfam" id="PF02776">
    <property type="entry name" value="TPP_enzyme_N"/>
    <property type="match status" value="1"/>
</dbReference>
<evidence type="ECO:0000313" key="18">
    <source>
        <dbReference type="EMBL" id="CUQ51063.1"/>
    </source>
</evidence>
<dbReference type="EC" id="2.2.1.6" evidence="4 14"/>
<dbReference type="InterPro" id="IPR039368">
    <property type="entry name" value="AHAS_TPP"/>
</dbReference>
<evidence type="ECO:0000256" key="8">
    <source>
        <dbReference type="ARBA" id="ARBA00022723"/>
    </source>
</evidence>
<dbReference type="SUPFAM" id="SSF52467">
    <property type="entry name" value="DHS-like NAD/FAD-binding domain"/>
    <property type="match status" value="1"/>
</dbReference>
<dbReference type="FunFam" id="3.40.50.970:FF:000007">
    <property type="entry name" value="Acetolactate synthase"/>
    <property type="match status" value="1"/>
</dbReference>
<comment type="pathway">
    <text evidence="2 14">Amino-acid biosynthesis; L-valine biosynthesis; L-valine from pyruvate: step 1/4.</text>
</comment>